<dbReference type="GO" id="GO:0030414">
    <property type="term" value="F:peptidase inhibitor activity"/>
    <property type="evidence" value="ECO:0007669"/>
    <property type="project" value="UniProtKB-KW"/>
</dbReference>
<keyword evidence="1" id="KW-0732">Signal</keyword>
<accession>A0A6J2JLF4</accession>
<dbReference type="SUPFAM" id="SSF57567">
    <property type="entry name" value="Serine protease inhibitors"/>
    <property type="match status" value="1"/>
</dbReference>
<protein>
    <submittedName>
        <fullName evidence="4">Fungal protease inhibitor F</fullName>
    </submittedName>
</protein>
<feature type="signal peptide" evidence="1">
    <location>
        <begin position="1"/>
        <end position="22"/>
    </location>
</feature>
<evidence type="ECO:0000259" key="2">
    <source>
        <dbReference type="Pfam" id="PF01826"/>
    </source>
</evidence>
<evidence type="ECO:0000313" key="4">
    <source>
        <dbReference type="RefSeq" id="XP_028029209.1"/>
    </source>
</evidence>
<dbReference type="InterPro" id="IPR036084">
    <property type="entry name" value="Ser_inhib-like_sf"/>
</dbReference>
<dbReference type="CDD" id="cd19941">
    <property type="entry name" value="TIL"/>
    <property type="match status" value="1"/>
</dbReference>
<dbReference type="Gene3D" id="2.10.25.10">
    <property type="entry name" value="Laminin"/>
    <property type="match status" value="1"/>
</dbReference>
<dbReference type="GeneID" id="114242305"/>
<sequence length="100" mass="10821">MASKNLFVLFFIFALFAANIAGLVIGVNGVRVALPQGLQILSDTALQCPKNSEVRNNPCPRTCNDPYGQNSCITVIRETCHCKGELVFDSDSICVPISQC</sequence>
<dbReference type="InterPro" id="IPR002919">
    <property type="entry name" value="TIL_dom"/>
</dbReference>
<dbReference type="AlphaFoldDB" id="A0A6J2JLF4"/>
<proteinExistence type="predicted"/>
<keyword evidence="4" id="KW-0646">Protease inhibitor</keyword>
<dbReference type="Proteomes" id="UP000504629">
    <property type="component" value="Unplaced"/>
</dbReference>
<feature type="domain" description="TIL" evidence="2">
    <location>
        <begin position="48"/>
        <end position="100"/>
    </location>
</feature>
<organism evidence="3 4">
    <name type="scientific">Bombyx mandarina</name>
    <name type="common">Wild silk moth</name>
    <name type="synonym">Wild silkworm</name>
    <dbReference type="NCBI Taxonomy" id="7092"/>
    <lineage>
        <taxon>Eukaryota</taxon>
        <taxon>Metazoa</taxon>
        <taxon>Ecdysozoa</taxon>
        <taxon>Arthropoda</taxon>
        <taxon>Hexapoda</taxon>
        <taxon>Insecta</taxon>
        <taxon>Pterygota</taxon>
        <taxon>Neoptera</taxon>
        <taxon>Endopterygota</taxon>
        <taxon>Lepidoptera</taxon>
        <taxon>Glossata</taxon>
        <taxon>Ditrysia</taxon>
        <taxon>Bombycoidea</taxon>
        <taxon>Bombycidae</taxon>
        <taxon>Bombycinae</taxon>
        <taxon>Bombyx</taxon>
    </lineage>
</organism>
<evidence type="ECO:0000256" key="1">
    <source>
        <dbReference type="SAM" id="SignalP"/>
    </source>
</evidence>
<feature type="chain" id="PRO_5027013668" evidence="1">
    <location>
        <begin position="23"/>
        <end position="100"/>
    </location>
</feature>
<dbReference type="RefSeq" id="XP_028029209.1">
    <property type="nucleotide sequence ID" value="XM_028173408.1"/>
</dbReference>
<gene>
    <name evidence="4" type="primary">LOC114242305</name>
</gene>
<reference evidence="4" key="1">
    <citation type="submission" date="2025-08" db="UniProtKB">
        <authorList>
            <consortium name="RefSeq"/>
        </authorList>
    </citation>
    <scope>IDENTIFICATION</scope>
    <source>
        <tissue evidence="4">Silk gland</tissue>
    </source>
</reference>
<dbReference type="KEGG" id="bman:114242305"/>
<dbReference type="Pfam" id="PF01826">
    <property type="entry name" value="TIL"/>
    <property type="match status" value="1"/>
</dbReference>
<name>A0A6J2JLF4_BOMMA</name>
<evidence type="ECO:0000313" key="3">
    <source>
        <dbReference type="Proteomes" id="UP000504629"/>
    </source>
</evidence>
<keyword evidence="3" id="KW-1185">Reference proteome</keyword>